<evidence type="ECO:0000313" key="3">
    <source>
        <dbReference type="Proteomes" id="UP001500191"/>
    </source>
</evidence>
<keyword evidence="1" id="KW-0472">Membrane</keyword>
<name>A0ABN1BLB3_9DEIO</name>
<evidence type="ECO:0000313" key="2">
    <source>
        <dbReference type="EMBL" id="GAA0500472.1"/>
    </source>
</evidence>
<proteinExistence type="predicted"/>
<reference evidence="2 3" key="1">
    <citation type="journal article" date="2019" name="Int. J. Syst. Evol. Microbiol.">
        <title>The Global Catalogue of Microorganisms (GCM) 10K type strain sequencing project: providing services to taxonomists for standard genome sequencing and annotation.</title>
        <authorList>
            <consortium name="The Broad Institute Genomics Platform"/>
            <consortium name="The Broad Institute Genome Sequencing Center for Infectious Disease"/>
            <person name="Wu L."/>
            <person name="Ma J."/>
        </authorList>
    </citation>
    <scope>NUCLEOTIDE SEQUENCE [LARGE SCALE GENOMIC DNA]</scope>
    <source>
        <strain evidence="2 3">JCM 14368</strain>
    </source>
</reference>
<accession>A0ABN1BLB3</accession>
<feature type="transmembrane region" description="Helical" evidence="1">
    <location>
        <begin position="42"/>
        <end position="63"/>
    </location>
</feature>
<feature type="transmembrane region" description="Helical" evidence="1">
    <location>
        <begin position="148"/>
        <end position="170"/>
    </location>
</feature>
<keyword evidence="3" id="KW-1185">Reference proteome</keyword>
<dbReference type="RefSeq" id="WP_343755630.1">
    <property type="nucleotide sequence ID" value="NZ_BAAADB010000003.1"/>
</dbReference>
<keyword evidence="1" id="KW-1133">Transmembrane helix</keyword>
<organism evidence="2 3">
    <name type="scientific">Deinococcus depolymerans</name>
    <dbReference type="NCBI Taxonomy" id="392408"/>
    <lineage>
        <taxon>Bacteria</taxon>
        <taxon>Thermotogati</taxon>
        <taxon>Deinococcota</taxon>
        <taxon>Deinococci</taxon>
        <taxon>Deinococcales</taxon>
        <taxon>Deinococcaceae</taxon>
        <taxon>Deinococcus</taxon>
    </lineage>
</organism>
<dbReference type="EMBL" id="BAAADB010000003">
    <property type="protein sequence ID" value="GAA0500472.1"/>
    <property type="molecule type" value="Genomic_DNA"/>
</dbReference>
<dbReference type="Proteomes" id="UP001500191">
    <property type="component" value="Unassembled WGS sequence"/>
</dbReference>
<feature type="transmembrane region" description="Helical" evidence="1">
    <location>
        <begin position="109"/>
        <end position="128"/>
    </location>
</feature>
<gene>
    <name evidence="2" type="ORF">GCM10008937_04800</name>
</gene>
<comment type="caution">
    <text evidence="2">The sequence shown here is derived from an EMBL/GenBank/DDBJ whole genome shotgun (WGS) entry which is preliminary data.</text>
</comment>
<feature type="transmembrane region" description="Helical" evidence="1">
    <location>
        <begin position="75"/>
        <end position="97"/>
    </location>
</feature>
<evidence type="ECO:0000256" key="1">
    <source>
        <dbReference type="SAM" id="Phobius"/>
    </source>
</evidence>
<keyword evidence="1" id="KW-0812">Transmembrane</keyword>
<sequence length="182" mass="20017">MNHDDWSDALDTELQHADPHWAREARRTLLWRRAKQDLGAVLTTRSFGELLIISALPAAGTLITQRELPTHVFEWVHPLAGFLWTSGLSLLLTLAWLTRRVLRGSAPWVPALLAASLSTLPILLIVGTSLRGASDVFTLSTLAALLPLLPQLLMTTLVTFGLLITFGWALSTLIHPHRSVAP</sequence>
<protein>
    <submittedName>
        <fullName evidence="2">Uncharacterized protein</fullName>
    </submittedName>
</protein>